<organism evidence="1">
    <name type="scientific">Hexamita inflata</name>
    <dbReference type="NCBI Taxonomy" id="28002"/>
    <lineage>
        <taxon>Eukaryota</taxon>
        <taxon>Metamonada</taxon>
        <taxon>Diplomonadida</taxon>
        <taxon>Hexamitidae</taxon>
        <taxon>Hexamitinae</taxon>
        <taxon>Hexamita</taxon>
    </lineage>
</organism>
<dbReference type="AlphaFoldDB" id="A0AA86UE95"/>
<dbReference type="Proteomes" id="UP001642409">
    <property type="component" value="Unassembled WGS sequence"/>
</dbReference>
<dbReference type="EMBL" id="CAXDID020000071">
    <property type="protein sequence ID" value="CAL6014570.1"/>
    <property type="molecule type" value="Genomic_DNA"/>
</dbReference>
<keyword evidence="3" id="KW-1185">Reference proteome</keyword>
<evidence type="ECO:0000313" key="2">
    <source>
        <dbReference type="EMBL" id="CAL6014570.1"/>
    </source>
</evidence>
<sequence>MGKGAHYFLQLLQLDCDIPLRSGVITLLFRFFTLQKQYNYFLTQSSKRLSLLVNCLQNCIFFLIQQFFTLQNHTFCGKKPAGGQNTAKIENKSGQIPHTQQYPLRDIFKPNPPGFIPQIPAKKHLTVK</sequence>
<protein>
    <submittedName>
        <fullName evidence="2">Hypothetical_protein</fullName>
    </submittedName>
</protein>
<evidence type="ECO:0000313" key="1">
    <source>
        <dbReference type="EMBL" id="CAI9937918.1"/>
    </source>
</evidence>
<reference evidence="1" key="1">
    <citation type="submission" date="2023-06" db="EMBL/GenBank/DDBJ databases">
        <authorList>
            <person name="Kurt Z."/>
        </authorList>
    </citation>
    <scope>NUCLEOTIDE SEQUENCE</scope>
</reference>
<reference evidence="2 3" key="2">
    <citation type="submission" date="2024-07" db="EMBL/GenBank/DDBJ databases">
        <authorList>
            <person name="Akdeniz Z."/>
        </authorList>
    </citation>
    <scope>NUCLEOTIDE SEQUENCE [LARGE SCALE GENOMIC DNA]</scope>
</reference>
<evidence type="ECO:0000313" key="3">
    <source>
        <dbReference type="Proteomes" id="UP001642409"/>
    </source>
</evidence>
<accession>A0AA86UE95</accession>
<dbReference type="EMBL" id="CATOUU010000653">
    <property type="protein sequence ID" value="CAI9937918.1"/>
    <property type="molecule type" value="Genomic_DNA"/>
</dbReference>
<name>A0AA86UE95_9EUKA</name>
<comment type="caution">
    <text evidence="1">The sequence shown here is derived from an EMBL/GenBank/DDBJ whole genome shotgun (WGS) entry which is preliminary data.</text>
</comment>
<proteinExistence type="predicted"/>
<gene>
    <name evidence="2" type="ORF">HINF_LOCUS24329</name>
    <name evidence="1" type="ORF">HINF_LOCUS25563</name>
</gene>